<dbReference type="EMBL" id="VSSQ01003538">
    <property type="protein sequence ID" value="MPM21178.1"/>
    <property type="molecule type" value="Genomic_DNA"/>
</dbReference>
<comment type="caution">
    <text evidence="1">The sequence shown here is derived from an EMBL/GenBank/DDBJ whole genome shotgun (WGS) entry which is preliminary data.</text>
</comment>
<gene>
    <name evidence="1" type="ORF">SDC9_67621</name>
</gene>
<protein>
    <submittedName>
        <fullName evidence="1">Uncharacterized protein</fullName>
    </submittedName>
</protein>
<evidence type="ECO:0000313" key="1">
    <source>
        <dbReference type="EMBL" id="MPM21178.1"/>
    </source>
</evidence>
<name>A0A644XZH7_9ZZZZ</name>
<reference evidence="1" key="1">
    <citation type="submission" date="2019-08" db="EMBL/GenBank/DDBJ databases">
        <authorList>
            <person name="Kucharzyk K."/>
            <person name="Murdoch R.W."/>
            <person name="Higgins S."/>
            <person name="Loffler F."/>
        </authorList>
    </citation>
    <scope>NUCLEOTIDE SEQUENCE</scope>
</reference>
<accession>A0A644XZH7</accession>
<dbReference type="AlphaFoldDB" id="A0A644XZH7"/>
<organism evidence="1">
    <name type="scientific">bioreactor metagenome</name>
    <dbReference type="NCBI Taxonomy" id="1076179"/>
    <lineage>
        <taxon>unclassified sequences</taxon>
        <taxon>metagenomes</taxon>
        <taxon>ecological metagenomes</taxon>
    </lineage>
</organism>
<proteinExistence type="predicted"/>
<sequence length="113" mass="12291">MVLSVGGKGQPANGGLHIFQYALTAEIQLAEPVCGKVIVLSCRQGIEPHRLCDILRNVLSLFIELAKKICGIGILSLNRFSEVAEGFLHILRRCFFIGEDEFGKLIAGKGVSH</sequence>